<feature type="domain" description="DUF6532" evidence="2">
    <location>
        <begin position="228"/>
        <end position="417"/>
    </location>
</feature>
<name>A0A4S8MF40_DENBC</name>
<gene>
    <name evidence="3" type="ORF">K435DRAFT_854050</name>
</gene>
<dbReference type="Proteomes" id="UP000297245">
    <property type="component" value="Unassembled WGS sequence"/>
</dbReference>
<protein>
    <recommendedName>
        <fullName evidence="2">DUF6532 domain-containing protein</fullName>
    </recommendedName>
</protein>
<dbReference type="InterPro" id="IPR045341">
    <property type="entry name" value="DUF6532"/>
</dbReference>
<dbReference type="OrthoDB" id="2961462at2759"/>
<proteinExistence type="predicted"/>
<accession>A0A4S8MF40</accession>
<dbReference type="Pfam" id="PF20149">
    <property type="entry name" value="DUF6532"/>
    <property type="match status" value="1"/>
</dbReference>
<evidence type="ECO:0000256" key="1">
    <source>
        <dbReference type="SAM" id="MobiDB-lite"/>
    </source>
</evidence>
<organism evidence="3 4">
    <name type="scientific">Dendrothele bispora (strain CBS 962.96)</name>
    <dbReference type="NCBI Taxonomy" id="1314807"/>
    <lineage>
        <taxon>Eukaryota</taxon>
        <taxon>Fungi</taxon>
        <taxon>Dikarya</taxon>
        <taxon>Basidiomycota</taxon>
        <taxon>Agaricomycotina</taxon>
        <taxon>Agaricomycetes</taxon>
        <taxon>Agaricomycetidae</taxon>
        <taxon>Agaricales</taxon>
        <taxon>Agaricales incertae sedis</taxon>
        <taxon>Dendrothele</taxon>
    </lineage>
</organism>
<evidence type="ECO:0000259" key="2">
    <source>
        <dbReference type="Pfam" id="PF20149"/>
    </source>
</evidence>
<keyword evidence="4" id="KW-1185">Reference proteome</keyword>
<evidence type="ECO:0000313" key="4">
    <source>
        <dbReference type="Proteomes" id="UP000297245"/>
    </source>
</evidence>
<feature type="compositionally biased region" description="Acidic residues" evidence="1">
    <location>
        <begin position="56"/>
        <end position="71"/>
    </location>
</feature>
<feature type="compositionally biased region" description="Polar residues" evidence="1">
    <location>
        <begin position="111"/>
        <end position="121"/>
    </location>
</feature>
<feature type="compositionally biased region" description="Basic and acidic residues" evidence="1">
    <location>
        <begin position="97"/>
        <end position="110"/>
    </location>
</feature>
<feature type="region of interest" description="Disordered" evidence="1">
    <location>
        <begin position="12"/>
        <end position="141"/>
    </location>
</feature>
<dbReference type="EMBL" id="ML179093">
    <property type="protein sequence ID" value="THV01197.1"/>
    <property type="molecule type" value="Genomic_DNA"/>
</dbReference>
<feature type="compositionally biased region" description="Basic and acidic residues" evidence="1">
    <location>
        <begin position="72"/>
        <end position="85"/>
    </location>
</feature>
<dbReference type="AlphaFoldDB" id="A0A4S8MF40"/>
<reference evidence="3 4" key="1">
    <citation type="journal article" date="2019" name="Nat. Ecol. Evol.">
        <title>Megaphylogeny resolves global patterns of mushroom evolution.</title>
        <authorList>
            <person name="Varga T."/>
            <person name="Krizsan K."/>
            <person name="Foldi C."/>
            <person name="Dima B."/>
            <person name="Sanchez-Garcia M."/>
            <person name="Sanchez-Ramirez S."/>
            <person name="Szollosi G.J."/>
            <person name="Szarkandi J.G."/>
            <person name="Papp V."/>
            <person name="Albert L."/>
            <person name="Andreopoulos W."/>
            <person name="Angelini C."/>
            <person name="Antonin V."/>
            <person name="Barry K.W."/>
            <person name="Bougher N.L."/>
            <person name="Buchanan P."/>
            <person name="Buyck B."/>
            <person name="Bense V."/>
            <person name="Catcheside P."/>
            <person name="Chovatia M."/>
            <person name="Cooper J."/>
            <person name="Damon W."/>
            <person name="Desjardin D."/>
            <person name="Finy P."/>
            <person name="Geml J."/>
            <person name="Haridas S."/>
            <person name="Hughes K."/>
            <person name="Justo A."/>
            <person name="Karasinski D."/>
            <person name="Kautmanova I."/>
            <person name="Kiss B."/>
            <person name="Kocsube S."/>
            <person name="Kotiranta H."/>
            <person name="LaButti K.M."/>
            <person name="Lechner B.E."/>
            <person name="Liimatainen K."/>
            <person name="Lipzen A."/>
            <person name="Lukacs Z."/>
            <person name="Mihaltcheva S."/>
            <person name="Morgado L.N."/>
            <person name="Niskanen T."/>
            <person name="Noordeloos M.E."/>
            <person name="Ohm R.A."/>
            <person name="Ortiz-Santana B."/>
            <person name="Ovrebo C."/>
            <person name="Racz N."/>
            <person name="Riley R."/>
            <person name="Savchenko A."/>
            <person name="Shiryaev A."/>
            <person name="Soop K."/>
            <person name="Spirin V."/>
            <person name="Szebenyi C."/>
            <person name="Tomsovsky M."/>
            <person name="Tulloss R.E."/>
            <person name="Uehling J."/>
            <person name="Grigoriev I.V."/>
            <person name="Vagvolgyi C."/>
            <person name="Papp T."/>
            <person name="Martin F.M."/>
            <person name="Miettinen O."/>
            <person name="Hibbett D.S."/>
            <person name="Nagy L.G."/>
        </authorList>
    </citation>
    <scope>NUCLEOTIDE SEQUENCE [LARGE SCALE GENOMIC DNA]</scope>
    <source>
        <strain evidence="3 4">CBS 962.96</strain>
    </source>
</reference>
<evidence type="ECO:0000313" key="3">
    <source>
        <dbReference type="EMBL" id="THV01197.1"/>
    </source>
</evidence>
<sequence>MRNNPLYIWQCIPASGGQAPVIPDSDEEEPSSPVPAPSRARSNRHTSRPPLPKEQSEDESDKLDEEEELIEDERKHDYEAGRYVDDEMPEVIMGSKSTDDSDDNGREISRDTGTMSPTSQHDSSDNEKEIEVEEEEQKQTRKALGRKAAVLRQELPVILTSPPSVPVIASTNLSEPAWKPHTNIILRPYTTQTRTYKIAMKDQNPSIRKVLNLAQDNAYIMLISDEHITDDTFSPLTVDGLNDIVWAALIRAAEDLEFTGDLNLADRLQRGDEAKYINPMIDYVSQRVTCDRTALKTAHRSTVLAVLGIEHTHIGFAEAKTHILQTSYIYPVGKDGKHDYRASSSFNHPVISRFISAAWFGHDKYSKLVKARKTQLFVSSLPDKPLELEILKAMVAMAACIHAVLQDHSADRPFNFPPDGLSTQWGTFRDLLCKTESANKHKYHKFMHKMYLTTSQSIAPATHGLTRDEILDRIQDSWADFEADNDDD</sequence>